<dbReference type="HOGENOM" id="CLU_3209470_0_0_11"/>
<dbReference type="EMBL" id="ADNV01000051">
    <property type="protein sequence ID" value="EFG79791.1"/>
    <property type="molecule type" value="Genomic_DNA"/>
</dbReference>
<sequence length="45" mass="5071">MRYAARARRLTPHEKWGDTLTALPVVATPVGSECQMVQGDWLETK</sequence>
<proteinExistence type="predicted"/>
<name>D5P2B4_9MYCO</name>
<gene>
    <name evidence="1" type="ORF">HMPREF0591_0308</name>
</gene>
<protein>
    <submittedName>
        <fullName evidence="1">Uncharacterized protein</fullName>
    </submittedName>
</protein>
<reference evidence="1 2" key="1">
    <citation type="submission" date="2010-04" db="EMBL/GenBank/DDBJ databases">
        <authorList>
            <person name="Muzny D."/>
            <person name="Qin X."/>
            <person name="Deng J."/>
            <person name="Jiang H."/>
            <person name="Liu Y."/>
            <person name="Qu J."/>
            <person name="Song X.-Z."/>
            <person name="Zhang L."/>
            <person name="Thornton R."/>
            <person name="Coyle M."/>
            <person name="Francisco L."/>
            <person name="Jackson L."/>
            <person name="Javaid M."/>
            <person name="Korchina V."/>
            <person name="Kovar C."/>
            <person name="Mata R."/>
            <person name="Mathew T."/>
            <person name="Ngo R."/>
            <person name="Nguyen L."/>
            <person name="Nguyen N."/>
            <person name="Okwuonu G."/>
            <person name="Ongeri F."/>
            <person name="Pham C."/>
            <person name="Simmons D."/>
            <person name="Wilczek-Boney K."/>
            <person name="Hale W."/>
            <person name="Jakkamsetti A."/>
            <person name="Pham P."/>
            <person name="Ruth R."/>
            <person name="San Lucas F."/>
            <person name="Warren J."/>
            <person name="Zhang J."/>
            <person name="Zhao Z."/>
            <person name="Zhou C."/>
            <person name="Zhu D."/>
            <person name="Lee S."/>
            <person name="Bess C."/>
            <person name="Blankenburg K."/>
            <person name="Forbes L."/>
            <person name="Fu Q."/>
            <person name="Gubbala S."/>
            <person name="Hirani K."/>
            <person name="Jayaseelan J.C."/>
            <person name="Lara F."/>
            <person name="Munidasa M."/>
            <person name="Palculict T."/>
            <person name="Patil S."/>
            <person name="Pu L.-L."/>
            <person name="Saada N."/>
            <person name="Tang L."/>
            <person name="Weissenberger G."/>
            <person name="Zhu Y."/>
            <person name="Hemphill L."/>
            <person name="Shang Y."/>
            <person name="Youmans B."/>
            <person name="Ayvaz T."/>
            <person name="Ross M."/>
            <person name="Santibanez J."/>
            <person name="Aqrawi P."/>
            <person name="Gross S."/>
            <person name="Joshi V."/>
            <person name="Fowler G."/>
            <person name="Nazareth L."/>
            <person name="Reid J."/>
            <person name="Worley K."/>
            <person name="Petrosino J."/>
            <person name="Highlander S."/>
            <person name="Gibbs R."/>
        </authorList>
    </citation>
    <scope>NUCLEOTIDE SEQUENCE [LARGE SCALE GENOMIC DNA]</scope>
    <source>
        <strain evidence="1 2">ATCC BAA-614</strain>
    </source>
</reference>
<dbReference type="AlphaFoldDB" id="D5P2B4"/>
<evidence type="ECO:0000313" key="2">
    <source>
        <dbReference type="Proteomes" id="UP000003653"/>
    </source>
</evidence>
<feature type="non-terminal residue" evidence="1">
    <location>
        <position position="45"/>
    </location>
</feature>
<comment type="caution">
    <text evidence="1">The sequence shown here is derived from an EMBL/GenBank/DDBJ whole genome shotgun (WGS) entry which is preliminary data.</text>
</comment>
<organism evidence="1 2">
    <name type="scientific">Mycobacterium parascrofulaceum ATCC BAA-614</name>
    <dbReference type="NCBI Taxonomy" id="525368"/>
    <lineage>
        <taxon>Bacteria</taxon>
        <taxon>Bacillati</taxon>
        <taxon>Actinomycetota</taxon>
        <taxon>Actinomycetes</taxon>
        <taxon>Mycobacteriales</taxon>
        <taxon>Mycobacteriaceae</taxon>
        <taxon>Mycobacterium</taxon>
        <taxon>Mycobacterium simiae complex</taxon>
    </lineage>
</organism>
<accession>D5P2B4</accession>
<evidence type="ECO:0000313" key="1">
    <source>
        <dbReference type="EMBL" id="EFG79791.1"/>
    </source>
</evidence>
<dbReference type="Proteomes" id="UP000003653">
    <property type="component" value="Unassembled WGS sequence"/>
</dbReference>
<keyword evidence="2" id="KW-1185">Reference proteome</keyword>